<dbReference type="Proteomes" id="UP000190105">
    <property type="component" value="Unassembled WGS sequence"/>
</dbReference>
<evidence type="ECO:0008006" key="3">
    <source>
        <dbReference type="Google" id="ProtNLM"/>
    </source>
</evidence>
<keyword evidence="2" id="KW-1185">Reference proteome</keyword>
<accession>A0A1T4XWN0</accession>
<dbReference type="EMBL" id="FUYH01000015">
    <property type="protein sequence ID" value="SKA93972.1"/>
    <property type="molecule type" value="Genomic_DNA"/>
</dbReference>
<evidence type="ECO:0000313" key="1">
    <source>
        <dbReference type="EMBL" id="SKA93972.1"/>
    </source>
</evidence>
<proteinExistence type="predicted"/>
<organism evidence="1 2">
    <name type="scientific">Caloramator quimbayensis</name>
    <dbReference type="NCBI Taxonomy" id="1147123"/>
    <lineage>
        <taxon>Bacteria</taxon>
        <taxon>Bacillati</taxon>
        <taxon>Bacillota</taxon>
        <taxon>Clostridia</taxon>
        <taxon>Eubacteriales</taxon>
        <taxon>Clostridiaceae</taxon>
        <taxon>Caloramator</taxon>
    </lineage>
</organism>
<dbReference type="AlphaFoldDB" id="A0A1T4XWN0"/>
<dbReference type="STRING" id="1147123.SAMN05443428_11529"/>
<gene>
    <name evidence="1" type="ORF">SAMN05443428_11529</name>
</gene>
<reference evidence="2" key="1">
    <citation type="submission" date="2017-02" db="EMBL/GenBank/DDBJ databases">
        <authorList>
            <person name="Varghese N."/>
            <person name="Submissions S."/>
        </authorList>
    </citation>
    <scope>NUCLEOTIDE SEQUENCE [LARGE SCALE GENOMIC DNA]</scope>
    <source>
        <strain evidence="2">USBA 833</strain>
    </source>
</reference>
<evidence type="ECO:0000313" key="2">
    <source>
        <dbReference type="Proteomes" id="UP000190105"/>
    </source>
</evidence>
<name>A0A1T4XWN0_9CLOT</name>
<protein>
    <recommendedName>
        <fullName evidence="3">Tetratricopeptide repeat-containing protein</fullName>
    </recommendedName>
</protein>
<sequence length="79" mass="9412">MSFSCFNLALKLNWKEKNKSISRDYIEERLSRLYIVLGEYDKAINLLIKYRNNKNYINNAAKSYIFRTLNLAEELKNVS</sequence>